<dbReference type="InterPro" id="IPR023170">
    <property type="entry name" value="HhH_base_excis_C"/>
</dbReference>
<dbReference type="AlphaFoldDB" id="A0A932HZQ3"/>
<dbReference type="InterPro" id="IPR003265">
    <property type="entry name" value="HhH-GPD_domain"/>
</dbReference>
<dbReference type="PANTHER" id="PTHR43003">
    <property type="entry name" value="DNA-3-METHYLADENINE GLYCOSYLASE"/>
    <property type="match status" value="1"/>
</dbReference>
<dbReference type="CDD" id="cd00056">
    <property type="entry name" value="ENDO3c"/>
    <property type="match status" value="1"/>
</dbReference>
<organism evidence="8 9">
    <name type="scientific">Tectimicrobiota bacterium</name>
    <dbReference type="NCBI Taxonomy" id="2528274"/>
    <lineage>
        <taxon>Bacteria</taxon>
        <taxon>Pseudomonadati</taxon>
        <taxon>Nitrospinota/Tectimicrobiota group</taxon>
        <taxon>Candidatus Tectimicrobiota</taxon>
    </lineage>
</organism>
<dbReference type="GO" id="GO:0006285">
    <property type="term" value="P:base-excision repair, AP site formation"/>
    <property type="evidence" value="ECO:0007669"/>
    <property type="project" value="TreeGrafter"/>
</dbReference>
<dbReference type="InterPro" id="IPR051912">
    <property type="entry name" value="Alkylbase_DNA_Glycosylase/TA"/>
</dbReference>
<reference evidence="8" key="1">
    <citation type="submission" date="2020-07" db="EMBL/GenBank/DDBJ databases">
        <title>Huge and variable diversity of episymbiotic CPR bacteria and DPANN archaea in groundwater ecosystems.</title>
        <authorList>
            <person name="He C.Y."/>
            <person name="Keren R."/>
            <person name="Whittaker M."/>
            <person name="Farag I.F."/>
            <person name="Doudna J."/>
            <person name="Cate J.H.D."/>
            <person name="Banfield J.F."/>
        </authorList>
    </citation>
    <scope>NUCLEOTIDE SEQUENCE</scope>
    <source>
        <strain evidence="8">NC_groundwater_763_Ag_S-0.2um_68_21</strain>
    </source>
</reference>
<keyword evidence="4" id="KW-0227">DNA damage</keyword>
<proteinExistence type="inferred from homology"/>
<feature type="domain" description="HhH-GPD" evidence="7">
    <location>
        <begin position="139"/>
        <end position="303"/>
    </location>
</feature>
<sequence length="327" mass="36386">MASELRRLLGVEGHFRFHETVARFLMAREERVNLYDGRVFRRAVEDGAGGLFLLEAEAGGEGPQASVVMRLRSPGGLPRGAARAGERALAHLLAFDLDLAPFNAMAREDRHLAPLVERFEGLKPVRYLGMFEALVTAISTQQVNMTFGAVIRGRLTERYGGSLRLGEAVFHAFPPPAAVARAKPDELRRLQFSERKAEYVIGAARAIEEGAIDEAELRRLPFEEAVERLRALRGVGRWTAEQGLFRGLGRVEAFPGGDLGVQKVVAHYCLGREWAEEKEVRRVAERWAPWGGIAVTYLFAAWRAGVPPLPPARRPPRPARKRQEARP</sequence>
<comment type="similarity">
    <text evidence="2">Belongs to the alkylbase DNA glycosidase AlkA family.</text>
</comment>
<dbReference type="GO" id="GO:0008725">
    <property type="term" value="F:DNA-3-methyladenine glycosylase activity"/>
    <property type="evidence" value="ECO:0007669"/>
    <property type="project" value="TreeGrafter"/>
</dbReference>
<feature type="region of interest" description="Disordered" evidence="6">
    <location>
        <begin position="308"/>
        <end position="327"/>
    </location>
</feature>
<dbReference type="Gene3D" id="1.10.1670.10">
    <property type="entry name" value="Helix-hairpin-Helix base-excision DNA repair enzymes (C-terminal)"/>
    <property type="match status" value="1"/>
</dbReference>
<evidence type="ECO:0000256" key="3">
    <source>
        <dbReference type="ARBA" id="ARBA00012000"/>
    </source>
</evidence>
<evidence type="ECO:0000256" key="2">
    <source>
        <dbReference type="ARBA" id="ARBA00010817"/>
    </source>
</evidence>
<dbReference type="GO" id="GO:0032993">
    <property type="term" value="C:protein-DNA complex"/>
    <property type="evidence" value="ECO:0007669"/>
    <property type="project" value="TreeGrafter"/>
</dbReference>
<dbReference type="EMBL" id="JACPUR010000025">
    <property type="protein sequence ID" value="MBI3128272.1"/>
    <property type="molecule type" value="Genomic_DNA"/>
</dbReference>
<accession>A0A932HZQ3</accession>
<dbReference type="GO" id="GO:0043916">
    <property type="term" value="F:DNA-7-methylguanine glycosylase activity"/>
    <property type="evidence" value="ECO:0007669"/>
    <property type="project" value="TreeGrafter"/>
</dbReference>
<dbReference type="SUPFAM" id="SSF48150">
    <property type="entry name" value="DNA-glycosylase"/>
    <property type="match status" value="1"/>
</dbReference>
<name>A0A932HZQ3_UNCTE</name>
<comment type="caution">
    <text evidence="8">The sequence shown here is derived from an EMBL/GenBank/DDBJ whole genome shotgun (WGS) entry which is preliminary data.</text>
</comment>
<keyword evidence="5" id="KW-0234">DNA repair</keyword>
<evidence type="ECO:0000256" key="1">
    <source>
        <dbReference type="ARBA" id="ARBA00000086"/>
    </source>
</evidence>
<dbReference type="GO" id="GO:0006307">
    <property type="term" value="P:DNA alkylation repair"/>
    <property type="evidence" value="ECO:0007669"/>
    <property type="project" value="TreeGrafter"/>
</dbReference>
<evidence type="ECO:0000256" key="4">
    <source>
        <dbReference type="ARBA" id="ARBA00022763"/>
    </source>
</evidence>
<protein>
    <recommendedName>
        <fullName evidence="3">DNA-3-methyladenine glycosylase II</fullName>
        <ecNumber evidence="3">3.2.2.21</ecNumber>
    </recommendedName>
</protein>
<gene>
    <name evidence="8" type="ORF">HYZ11_11755</name>
</gene>
<dbReference type="FunFam" id="1.10.340.30:FF:000004">
    <property type="entry name" value="DNA-3-methyladenine glycosylase II"/>
    <property type="match status" value="1"/>
</dbReference>
<evidence type="ECO:0000259" key="7">
    <source>
        <dbReference type="SMART" id="SM00478"/>
    </source>
</evidence>
<dbReference type="EC" id="3.2.2.21" evidence="3"/>
<evidence type="ECO:0000256" key="5">
    <source>
        <dbReference type="ARBA" id="ARBA00023204"/>
    </source>
</evidence>
<dbReference type="Gene3D" id="1.10.340.30">
    <property type="entry name" value="Hypothetical protein, domain 2"/>
    <property type="match status" value="1"/>
</dbReference>
<dbReference type="SMART" id="SM00478">
    <property type="entry name" value="ENDO3c"/>
    <property type="match status" value="1"/>
</dbReference>
<evidence type="ECO:0000256" key="6">
    <source>
        <dbReference type="SAM" id="MobiDB-lite"/>
    </source>
</evidence>
<evidence type="ECO:0000313" key="8">
    <source>
        <dbReference type="EMBL" id="MBI3128272.1"/>
    </source>
</evidence>
<dbReference type="Proteomes" id="UP000782312">
    <property type="component" value="Unassembled WGS sequence"/>
</dbReference>
<comment type="catalytic activity">
    <reaction evidence="1">
        <text>Hydrolysis of alkylated DNA, releasing 3-methyladenine, 3-methylguanine, 7-methylguanine and 7-methyladenine.</text>
        <dbReference type="EC" id="3.2.2.21"/>
    </reaction>
</comment>
<evidence type="ECO:0000313" key="9">
    <source>
        <dbReference type="Proteomes" id="UP000782312"/>
    </source>
</evidence>
<dbReference type="PANTHER" id="PTHR43003:SF5">
    <property type="entry name" value="DNA-3-METHYLADENINE GLYCOSYLASE"/>
    <property type="match status" value="1"/>
</dbReference>
<dbReference type="GO" id="GO:0032131">
    <property type="term" value="F:alkylated DNA binding"/>
    <property type="evidence" value="ECO:0007669"/>
    <property type="project" value="TreeGrafter"/>
</dbReference>
<dbReference type="InterPro" id="IPR011257">
    <property type="entry name" value="DNA_glycosylase"/>
</dbReference>
<dbReference type="Pfam" id="PF00730">
    <property type="entry name" value="HhH-GPD"/>
    <property type="match status" value="1"/>
</dbReference>